<evidence type="ECO:0008006" key="3">
    <source>
        <dbReference type="Google" id="ProtNLM"/>
    </source>
</evidence>
<dbReference type="GeneID" id="87599619"/>
<feature type="transmembrane region" description="Helical" evidence="1">
    <location>
        <begin position="276"/>
        <end position="297"/>
    </location>
</feature>
<feature type="transmembrane region" description="Helical" evidence="1">
    <location>
        <begin position="58"/>
        <end position="86"/>
    </location>
</feature>
<keyword evidence="1" id="KW-0472">Membrane</keyword>
<feature type="transmembrane region" description="Helical" evidence="1">
    <location>
        <begin position="243"/>
        <end position="264"/>
    </location>
</feature>
<sequence>MYQTRPLTEGAVFASLFAVLFVITFFVPFIAFITMWFLPIPFLLYTLRHGLKPAVIVLLVASVVVMLILGPLLLLLALLFGTSGVVMGELYRRGKSPFAVLLGGSLTNIAWVLLLFVSSIVILDVNPLVAAQETMRQSMQTAEQLIIGLGQEPSEALKQMEESINQLFYLGPAMVVICGTLLAAVTQLVAAPILKRLRHEVKPLPPFRTWSFPRSFLFYYLAVVVLFMIGFEEGSMPYIAVWNLLPVLEIIMAIQGFAVIFAYFHTKGVAKAVPVIIMILCIIVTPLLYLVRIIGIIDLGFDLRKRMGSQGK</sequence>
<evidence type="ECO:0000313" key="2">
    <source>
        <dbReference type="EMBL" id="KOO36514.1"/>
    </source>
</evidence>
<comment type="caution">
    <text evidence="2">The sequence shown here is derived from an EMBL/GenBank/DDBJ whole genome shotgun (WGS) entry which is preliminary data.</text>
</comment>
<gene>
    <name evidence="2" type="ORF">AMD02_18115</name>
</gene>
<dbReference type="InterPro" id="IPR018710">
    <property type="entry name" value="DUF2232"/>
</dbReference>
<feature type="transmembrane region" description="Helical" evidence="1">
    <location>
        <begin position="215"/>
        <end position="231"/>
    </location>
</feature>
<feature type="transmembrane region" description="Helical" evidence="1">
    <location>
        <begin position="98"/>
        <end position="123"/>
    </location>
</feature>
<keyword evidence="1" id="KW-1133">Transmembrane helix</keyword>
<dbReference type="PATRIC" id="fig|136160.3.peg.3584"/>
<feature type="transmembrane region" description="Helical" evidence="1">
    <location>
        <begin position="12"/>
        <end position="38"/>
    </location>
</feature>
<dbReference type="PANTHER" id="PTHR41324">
    <property type="entry name" value="MEMBRANE PROTEIN-RELATED"/>
    <property type="match status" value="1"/>
</dbReference>
<dbReference type="AlphaFoldDB" id="A0A0M0KCK5"/>
<dbReference type="RefSeq" id="WP_053432369.1">
    <property type="nucleotide sequence ID" value="NZ_CP040441.1"/>
</dbReference>
<organism evidence="2">
    <name type="scientific">Halalkalibacterium halodurans</name>
    <name type="common">Bacillus halodurans</name>
    <dbReference type="NCBI Taxonomy" id="86665"/>
    <lineage>
        <taxon>Bacteria</taxon>
        <taxon>Bacillati</taxon>
        <taxon>Bacillota</taxon>
        <taxon>Bacilli</taxon>
        <taxon>Bacillales</taxon>
        <taxon>Bacillaceae</taxon>
        <taxon>Halalkalibacterium (ex Joshi et al. 2022)</taxon>
    </lineage>
</organism>
<keyword evidence="1" id="KW-0812">Transmembrane</keyword>
<dbReference type="Pfam" id="PF09991">
    <property type="entry name" value="DUF2232"/>
    <property type="match status" value="1"/>
</dbReference>
<feature type="transmembrane region" description="Helical" evidence="1">
    <location>
        <begin position="167"/>
        <end position="194"/>
    </location>
</feature>
<name>A0A0M0KCK5_ALKHA</name>
<protein>
    <recommendedName>
        <fullName evidence="3">DUF2232 domain-containing protein</fullName>
    </recommendedName>
</protein>
<reference evidence="2" key="1">
    <citation type="submission" date="2015-08" db="EMBL/GenBank/DDBJ databases">
        <title>Complete DNA Sequence of Pseudomonas syringae pv. actinidiae, the Causal Agent of Kiwifruit Canker Disease.</title>
        <authorList>
            <person name="Rikkerink E.H.A."/>
            <person name="Fineran P.C."/>
        </authorList>
    </citation>
    <scope>NUCLEOTIDE SEQUENCE</scope>
    <source>
        <strain evidence="2">DSM 13666</strain>
    </source>
</reference>
<proteinExistence type="predicted"/>
<accession>A0A0M0KCK5</accession>
<dbReference type="PANTHER" id="PTHR41324:SF1">
    <property type="entry name" value="DUF2232 DOMAIN-CONTAINING PROTEIN"/>
    <property type="match status" value="1"/>
</dbReference>
<evidence type="ECO:0000256" key="1">
    <source>
        <dbReference type="SAM" id="Phobius"/>
    </source>
</evidence>
<dbReference type="EMBL" id="LILD01000010">
    <property type="protein sequence ID" value="KOO36514.1"/>
    <property type="molecule type" value="Genomic_DNA"/>
</dbReference>